<accession>A0ABY5P712</accession>
<keyword evidence="13" id="KW-1185">Reference proteome</keyword>
<dbReference type="HAMAP" id="MF_00321">
    <property type="entry name" value="GTPase_EngB"/>
    <property type="match status" value="1"/>
</dbReference>
<dbReference type="InterPro" id="IPR027417">
    <property type="entry name" value="P-loop_NTPase"/>
</dbReference>
<keyword evidence="8 10" id="KW-0717">Septation</keyword>
<organism evidence="12 13">
    <name type="scientific">Fundicoccus culcitae</name>
    <dbReference type="NCBI Taxonomy" id="2969821"/>
    <lineage>
        <taxon>Bacteria</taxon>
        <taxon>Bacillati</taxon>
        <taxon>Bacillota</taxon>
        <taxon>Bacilli</taxon>
        <taxon>Lactobacillales</taxon>
        <taxon>Aerococcaceae</taxon>
        <taxon>Fundicoccus</taxon>
    </lineage>
</organism>
<gene>
    <name evidence="12" type="primary">yihA</name>
    <name evidence="10" type="synonym">engB</name>
    <name evidence="12" type="ORF">NRE15_02425</name>
</gene>
<dbReference type="Gene3D" id="3.40.50.300">
    <property type="entry name" value="P-loop containing nucleotide triphosphate hydrolases"/>
    <property type="match status" value="1"/>
</dbReference>
<dbReference type="InterPro" id="IPR006073">
    <property type="entry name" value="GTP-bd"/>
</dbReference>
<keyword evidence="4" id="KW-0479">Metal-binding</keyword>
<dbReference type="SUPFAM" id="SSF52540">
    <property type="entry name" value="P-loop containing nucleoside triphosphate hydrolases"/>
    <property type="match status" value="1"/>
</dbReference>
<evidence type="ECO:0000256" key="5">
    <source>
        <dbReference type="ARBA" id="ARBA00022741"/>
    </source>
</evidence>
<keyword evidence="5 10" id="KW-0547">Nucleotide-binding</keyword>
<evidence type="ECO:0000256" key="6">
    <source>
        <dbReference type="ARBA" id="ARBA00022842"/>
    </source>
</evidence>
<sequence>MQVTHAELVTSAVSPNQYPQDEIIEIALAGRSNVGKSSFINKMINRKGLARTSGQPGKTQTLNFYNINHQFRFVDVPGYGYARVAKTQRASWGKMIEKYLSQRENLQLVFLLMDFRHPPTELDIAMKEFVEELDIPYGIILTKSDKIKKSQWTRHLSLFKKDLDLPSVDALFPFSAESGEGSDLIWEIISDMIEA</sequence>
<evidence type="ECO:0000259" key="11">
    <source>
        <dbReference type="PROSITE" id="PS51706"/>
    </source>
</evidence>
<proteinExistence type="inferred from homology"/>
<dbReference type="Pfam" id="PF01926">
    <property type="entry name" value="MMR_HSR1"/>
    <property type="match status" value="1"/>
</dbReference>
<dbReference type="InterPro" id="IPR019987">
    <property type="entry name" value="GTP-bd_ribosome_bio_YsxC"/>
</dbReference>
<evidence type="ECO:0000256" key="4">
    <source>
        <dbReference type="ARBA" id="ARBA00022723"/>
    </source>
</evidence>
<evidence type="ECO:0000256" key="7">
    <source>
        <dbReference type="ARBA" id="ARBA00023134"/>
    </source>
</evidence>
<keyword evidence="6" id="KW-0460">Magnesium</keyword>
<evidence type="ECO:0000256" key="1">
    <source>
        <dbReference type="ARBA" id="ARBA00001946"/>
    </source>
</evidence>
<comment type="function">
    <text evidence="10">Necessary for normal cell division and for the maintenance of normal septation.</text>
</comment>
<evidence type="ECO:0000256" key="8">
    <source>
        <dbReference type="ARBA" id="ARBA00023210"/>
    </source>
</evidence>
<comment type="similarity">
    <text evidence="2 10">Belongs to the TRAFAC class TrmE-Era-EngA-EngB-Septin-like GTPase superfamily. EngB GTPase family.</text>
</comment>
<dbReference type="PANTHER" id="PTHR11649:SF13">
    <property type="entry name" value="ENGB-TYPE G DOMAIN-CONTAINING PROTEIN"/>
    <property type="match status" value="1"/>
</dbReference>
<dbReference type="Proteomes" id="UP001315967">
    <property type="component" value="Chromosome"/>
</dbReference>
<dbReference type="RefSeq" id="WP_313794027.1">
    <property type="nucleotide sequence ID" value="NZ_CP102453.1"/>
</dbReference>
<evidence type="ECO:0000256" key="10">
    <source>
        <dbReference type="HAMAP-Rule" id="MF_00321"/>
    </source>
</evidence>
<comment type="cofactor">
    <cofactor evidence="1">
        <name>Mg(2+)</name>
        <dbReference type="ChEBI" id="CHEBI:18420"/>
    </cofactor>
</comment>
<name>A0ABY5P712_9LACT</name>
<keyword evidence="3 10" id="KW-0132">Cell division</keyword>
<reference evidence="12 13" key="1">
    <citation type="submission" date="2022-08" db="EMBL/GenBank/DDBJ databases">
        <title>Aerococcaceae sp. nov isolated from spoiled eye mask.</title>
        <authorList>
            <person name="Zhou G."/>
            <person name="Xie X.-B."/>
            <person name="Shi Q.-S."/>
            <person name="Wang Y.-S."/>
            <person name="Wen X."/>
            <person name="Peng H."/>
            <person name="Yang X.-J."/>
            <person name="Tao H.-B."/>
            <person name="Huang X.-M."/>
        </authorList>
    </citation>
    <scope>NUCLEOTIDE SEQUENCE [LARGE SCALE GENOMIC DNA]</scope>
    <source>
        <strain evidence="13">DM20194951</strain>
    </source>
</reference>
<dbReference type="PANTHER" id="PTHR11649">
    <property type="entry name" value="MSS1/TRME-RELATED GTP-BINDING PROTEIN"/>
    <property type="match status" value="1"/>
</dbReference>
<protein>
    <recommendedName>
        <fullName evidence="10">Probable GTP-binding protein EngB</fullName>
    </recommendedName>
</protein>
<evidence type="ECO:0000313" key="12">
    <source>
        <dbReference type="EMBL" id="UUX34526.1"/>
    </source>
</evidence>
<dbReference type="InterPro" id="IPR030393">
    <property type="entry name" value="G_ENGB_dom"/>
</dbReference>
<feature type="domain" description="EngB-type G" evidence="11">
    <location>
        <begin position="22"/>
        <end position="195"/>
    </location>
</feature>
<dbReference type="CDD" id="cd01876">
    <property type="entry name" value="YihA_EngB"/>
    <property type="match status" value="1"/>
</dbReference>
<dbReference type="NCBIfam" id="TIGR03598">
    <property type="entry name" value="GTPase_YsxC"/>
    <property type="match status" value="1"/>
</dbReference>
<evidence type="ECO:0000256" key="9">
    <source>
        <dbReference type="ARBA" id="ARBA00023306"/>
    </source>
</evidence>
<evidence type="ECO:0000256" key="2">
    <source>
        <dbReference type="ARBA" id="ARBA00009638"/>
    </source>
</evidence>
<evidence type="ECO:0000256" key="3">
    <source>
        <dbReference type="ARBA" id="ARBA00022618"/>
    </source>
</evidence>
<evidence type="ECO:0000313" key="13">
    <source>
        <dbReference type="Proteomes" id="UP001315967"/>
    </source>
</evidence>
<keyword evidence="9 10" id="KW-0131">Cell cycle</keyword>
<dbReference type="PROSITE" id="PS51706">
    <property type="entry name" value="G_ENGB"/>
    <property type="match status" value="1"/>
</dbReference>
<dbReference type="EMBL" id="CP102453">
    <property type="protein sequence ID" value="UUX34526.1"/>
    <property type="molecule type" value="Genomic_DNA"/>
</dbReference>
<keyword evidence="7 10" id="KW-0342">GTP-binding</keyword>